<evidence type="ECO:0000256" key="3">
    <source>
        <dbReference type="SAM" id="SignalP"/>
    </source>
</evidence>
<dbReference type="Pfam" id="PF19127">
    <property type="entry name" value="Choline_bind_3"/>
    <property type="match status" value="1"/>
</dbReference>
<name>M1MTQ5_9CLOT</name>
<dbReference type="EMBL" id="CP004121">
    <property type="protein sequence ID" value="AGF59498.1"/>
    <property type="molecule type" value="Genomic_DNA"/>
</dbReference>
<organism evidence="4 5">
    <name type="scientific">Clostridium saccharoperbutylacetonicum N1-4(HMT)</name>
    <dbReference type="NCBI Taxonomy" id="931276"/>
    <lineage>
        <taxon>Bacteria</taxon>
        <taxon>Bacillati</taxon>
        <taxon>Bacillota</taxon>
        <taxon>Clostridia</taxon>
        <taxon>Eubacteriales</taxon>
        <taxon>Clostridiaceae</taxon>
        <taxon>Clostridium</taxon>
    </lineage>
</organism>
<dbReference type="eggNOG" id="COG5263">
    <property type="taxonomic scope" value="Bacteria"/>
</dbReference>
<keyword evidence="3" id="KW-0732">Signal</keyword>
<reference evidence="4 5" key="1">
    <citation type="submission" date="2013-02" db="EMBL/GenBank/DDBJ databases">
        <title>Genome sequence of Clostridium saccharoperbutylacetonicum N1-4(HMT).</title>
        <authorList>
            <person name="Poehlein A."/>
            <person name="Daniel R."/>
        </authorList>
    </citation>
    <scope>NUCLEOTIDE SEQUENCE [LARGE SCALE GENOMIC DNA]</scope>
    <source>
        <strain evidence="5">N1-4(HMT)</strain>
    </source>
</reference>
<dbReference type="Proteomes" id="UP000011728">
    <property type="component" value="Chromosome"/>
</dbReference>
<evidence type="ECO:0000313" key="4">
    <source>
        <dbReference type="EMBL" id="AGF59498.1"/>
    </source>
</evidence>
<feature type="chain" id="PRO_5004015828" description="Cell wall binding repeat-containing protein" evidence="3">
    <location>
        <begin position="27"/>
        <end position="598"/>
    </location>
</feature>
<dbReference type="STRING" id="36745.CLSAP_55410"/>
<dbReference type="InterPro" id="IPR018337">
    <property type="entry name" value="Cell_wall/Cho-bd_repeat"/>
</dbReference>
<dbReference type="PATRIC" id="fig|931276.5.peg.5820"/>
<keyword evidence="1" id="KW-0677">Repeat</keyword>
<dbReference type="OrthoDB" id="1937958at2"/>
<dbReference type="PROSITE" id="PS51170">
    <property type="entry name" value="CW"/>
    <property type="match status" value="3"/>
</dbReference>
<evidence type="ECO:0000313" key="5">
    <source>
        <dbReference type="Proteomes" id="UP000011728"/>
    </source>
</evidence>
<dbReference type="KEGG" id="csr:Cspa_c57770"/>
<keyword evidence="5" id="KW-1185">Reference proteome</keyword>
<feature type="repeat" description="Cell wall-binding" evidence="2">
    <location>
        <begin position="540"/>
        <end position="559"/>
    </location>
</feature>
<feature type="signal peptide" evidence="3">
    <location>
        <begin position="1"/>
        <end position="26"/>
    </location>
</feature>
<dbReference type="RefSeq" id="WP_015395805.1">
    <property type="nucleotide sequence ID" value="NC_020291.1"/>
</dbReference>
<dbReference type="AlphaFoldDB" id="M1MTQ5"/>
<dbReference type="Gene3D" id="2.10.270.10">
    <property type="entry name" value="Cholin Binding"/>
    <property type="match status" value="1"/>
</dbReference>
<gene>
    <name evidence="4" type="ORF">Cspa_c57770</name>
</gene>
<dbReference type="HOGENOM" id="CLU_020400_0_0_9"/>
<feature type="repeat" description="Cell wall-binding" evidence="2">
    <location>
        <begin position="520"/>
        <end position="539"/>
    </location>
</feature>
<dbReference type="SUPFAM" id="SSF69360">
    <property type="entry name" value="Cell wall binding repeat"/>
    <property type="match status" value="1"/>
</dbReference>
<accession>M1MTQ5</accession>
<evidence type="ECO:0000256" key="2">
    <source>
        <dbReference type="PROSITE-ProRule" id="PRU00591"/>
    </source>
</evidence>
<sequence>MLKRITKVTSLLVVAASIVSMVPAMAVDVKKISADEAIVYQGISIGDGTFYLDAELNDKDEAIYLYANGKFAKVDGAEAGDKINGLVTYNDKKYLEMDDGDYYVDLKTGEITHEDILGDIDDDAELAVRKAIKANNDGRFDKTYYDEVVKAEYDHGTCKTMFGPTGVWRKFYYKLNMADLYGDQYSAVYSDDKGNYIDADYNLGKIGIYSTGAAITIKNTESTYELKGTDGQTYEIKATISNDTPKDEELESITRTAELSIWGRVKNSGDDYENITDQVYFGSKSNHHKQTVINGSGDNKSVTVIQKISKAQSSDDIDGIKYAKDVSTYFITDEDGTAVHLLGLSDTSNTNVDGSGYGTISSGPQGYMLSSYCSSAKLKQYAETINFKSENGYYYIDVSDSDSVSIDSLDESVIGFGDLFDLSSDGYVEMFNGKDSSFEKLYKVDGGMNKISVSLPSEVIVWNKDDGIYSIITSKASTLDKTATTNTKTTAGETASTVVSGWSKEANGAWTYVKTDGTKATGWFQDGSTWYYLKEDGIMTTGWQNIKGNWYYLNSSGAMQTGWINDKGIWYYCNEFGVMLADTTVDGYKVGSNGTWIQ</sequence>
<protein>
    <recommendedName>
        <fullName evidence="6">Cell wall binding repeat-containing protein</fullName>
    </recommendedName>
</protein>
<evidence type="ECO:0008006" key="6">
    <source>
        <dbReference type="Google" id="ProtNLM"/>
    </source>
</evidence>
<dbReference type="Pfam" id="PF01473">
    <property type="entry name" value="Choline_bind_1"/>
    <property type="match status" value="1"/>
</dbReference>
<evidence type="ECO:0000256" key="1">
    <source>
        <dbReference type="ARBA" id="ARBA00022737"/>
    </source>
</evidence>
<feature type="repeat" description="Cell wall-binding" evidence="2">
    <location>
        <begin position="560"/>
        <end position="579"/>
    </location>
</feature>
<proteinExistence type="predicted"/>